<feature type="compositionally biased region" description="Basic and acidic residues" evidence="6">
    <location>
        <begin position="3569"/>
        <end position="3596"/>
    </location>
</feature>
<feature type="domain" description="HYDIN/VesB/CFA65-like Ig-like" evidence="7">
    <location>
        <begin position="3094"/>
        <end position="3181"/>
    </location>
</feature>
<name>A0A4P9WR31_9FUNG</name>
<feature type="region of interest" description="Disordered" evidence="6">
    <location>
        <begin position="3909"/>
        <end position="3964"/>
    </location>
</feature>
<evidence type="ECO:0000256" key="6">
    <source>
        <dbReference type="SAM" id="MobiDB-lite"/>
    </source>
</evidence>
<feature type="region of interest" description="Disordered" evidence="6">
    <location>
        <begin position="3514"/>
        <end position="3663"/>
    </location>
</feature>
<dbReference type="PANTHER" id="PTHR23053">
    <property type="entry name" value="DLEC1 DELETED IN LUNG AND ESOPHAGEAL CANCER 1"/>
    <property type="match status" value="1"/>
</dbReference>
<feature type="domain" description="HYDIN/VesB/CFA65-like Ig-like" evidence="7">
    <location>
        <begin position="1789"/>
        <end position="1884"/>
    </location>
</feature>
<dbReference type="GO" id="GO:1904158">
    <property type="term" value="P:axonemal central apparatus assembly"/>
    <property type="evidence" value="ECO:0007669"/>
    <property type="project" value="TreeGrafter"/>
</dbReference>
<feature type="region of interest" description="Disordered" evidence="6">
    <location>
        <begin position="4099"/>
        <end position="4127"/>
    </location>
</feature>
<dbReference type="InterPro" id="IPR053879">
    <property type="entry name" value="HYDIN_VesB_CFA65-like_Ig"/>
</dbReference>
<feature type="domain" description="HYDIN/VesB/CFA65-like Ig-like" evidence="7">
    <location>
        <begin position="1573"/>
        <end position="1648"/>
    </location>
</feature>
<comment type="subcellular location">
    <subcellularLocation>
        <location evidence="1">Cell projection</location>
        <location evidence="1">Cilium</location>
    </subcellularLocation>
    <subcellularLocation>
        <location evidence="2">Cytoplasm</location>
    </subcellularLocation>
</comment>
<evidence type="ECO:0000256" key="4">
    <source>
        <dbReference type="ARBA" id="ARBA00023069"/>
    </source>
</evidence>
<evidence type="ECO:0000313" key="8">
    <source>
        <dbReference type="EMBL" id="RKO94673.1"/>
    </source>
</evidence>
<evidence type="ECO:0000313" key="9">
    <source>
        <dbReference type="Proteomes" id="UP000269721"/>
    </source>
</evidence>
<dbReference type="Proteomes" id="UP000269721">
    <property type="component" value="Unassembled WGS sequence"/>
</dbReference>
<feature type="region of interest" description="Disordered" evidence="6">
    <location>
        <begin position="3429"/>
        <end position="3458"/>
    </location>
</feature>
<gene>
    <name evidence="8" type="ORF">BDK51DRAFT_29030</name>
</gene>
<feature type="region of interest" description="Disordered" evidence="6">
    <location>
        <begin position="3677"/>
        <end position="3705"/>
    </location>
</feature>
<feature type="compositionally biased region" description="Polar residues" evidence="6">
    <location>
        <begin position="4109"/>
        <end position="4125"/>
    </location>
</feature>
<evidence type="ECO:0000259" key="7">
    <source>
        <dbReference type="Pfam" id="PF22544"/>
    </source>
</evidence>
<keyword evidence="4" id="KW-0969">Cilium</keyword>
<evidence type="ECO:0000256" key="2">
    <source>
        <dbReference type="ARBA" id="ARBA00004496"/>
    </source>
</evidence>
<dbReference type="GO" id="GO:0005930">
    <property type="term" value="C:axoneme"/>
    <property type="evidence" value="ECO:0007669"/>
    <property type="project" value="TreeGrafter"/>
</dbReference>
<dbReference type="Gene3D" id="2.60.40.10">
    <property type="entry name" value="Immunoglobulins"/>
    <property type="match status" value="13"/>
</dbReference>
<feature type="compositionally biased region" description="Pro residues" evidence="6">
    <location>
        <begin position="3952"/>
        <end position="3962"/>
    </location>
</feature>
<proteinExistence type="predicted"/>
<keyword evidence="5" id="KW-0966">Cell projection</keyword>
<feature type="region of interest" description="Disordered" evidence="6">
    <location>
        <begin position="1345"/>
        <end position="1384"/>
    </location>
</feature>
<organism evidence="8 9">
    <name type="scientific">Blyttiomyces helicus</name>
    <dbReference type="NCBI Taxonomy" id="388810"/>
    <lineage>
        <taxon>Eukaryota</taxon>
        <taxon>Fungi</taxon>
        <taxon>Fungi incertae sedis</taxon>
        <taxon>Chytridiomycota</taxon>
        <taxon>Chytridiomycota incertae sedis</taxon>
        <taxon>Chytridiomycetes</taxon>
        <taxon>Chytridiomycetes incertae sedis</taxon>
        <taxon>Blyttiomyces</taxon>
    </lineage>
</organism>
<feature type="domain" description="HYDIN/VesB/CFA65-like Ig-like" evidence="7">
    <location>
        <begin position="3003"/>
        <end position="3080"/>
    </location>
</feature>
<dbReference type="InterPro" id="IPR013783">
    <property type="entry name" value="Ig-like_fold"/>
</dbReference>
<reference evidence="9" key="1">
    <citation type="journal article" date="2018" name="Nat. Microbiol.">
        <title>Leveraging single-cell genomics to expand the fungal tree of life.</title>
        <authorList>
            <person name="Ahrendt S.R."/>
            <person name="Quandt C.A."/>
            <person name="Ciobanu D."/>
            <person name="Clum A."/>
            <person name="Salamov A."/>
            <person name="Andreopoulos B."/>
            <person name="Cheng J.F."/>
            <person name="Woyke T."/>
            <person name="Pelin A."/>
            <person name="Henrissat B."/>
            <person name="Reynolds N.K."/>
            <person name="Benny G.L."/>
            <person name="Smith M.E."/>
            <person name="James T.Y."/>
            <person name="Grigoriev I.V."/>
        </authorList>
    </citation>
    <scope>NUCLEOTIDE SEQUENCE [LARGE SCALE GENOMIC DNA]</scope>
</reference>
<evidence type="ECO:0000256" key="5">
    <source>
        <dbReference type="ARBA" id="ARBA00023273"/>
    </source>
</evidence>
<feature type="compositionally biased region" description="Polar residues" evidence="6">
    <location>
        <begin position="3679"/>
        <end position="3689"/>
    </location>
</feature>
<dbReference type="OrthoDB" id="5538672at2759"/>
<dbReference type="Pfam" id="PF22544">
    <property type="entry name" value="HYDIN_VesB_CFA65-like_Ig"/>
    <property type="match status" value="5"/>
</dbReference>
<feature type="compositionally biased region" description="Low complexity" evidence="6">
    <location>
        <begin position="3939"/>
        <end position="3951"/>
    </location>
</feature>
<keyword evidence="9" id="KW-1185">Reference proteome</keyword>
<dbReference type="GO" id="GO:0003341">
    <property type="term" value="P:cilium movement"/>
    <property type="evidence" value="ECO:0007669"/>
    <property type="project" value="TreeGrafter"/>
</dbReference>
<protein>
    <recommendedName>
        <fullName evidence="7">HYDIN/VesB/CFA65-like Ig-like domain-containing protein</fullName>
    </recommendedName>
</protein>
<dbReference type="PANTHER" id="PTHR23053:SF0">
    <property type="entry name" value="HYDROCEPHALUS-INDUCING PROTEIN HOMOLOG"/>
    <property type="match status" value="1"/>
</dbReference>
<feature type="compositionally biased region" description="Polar residues" evidence="6">
    <location>
        <begin position="3433"/>
        <end position="3448"/>
    </location>
</feature>
<keyword evidence="3" id="KW-0963">Cytoplasm</keyword>
<accession>A0A4P9WR31</accession>
<dbReference type="EMBL" id="KZ993840">
    <property type="protein sequence ID" value="RKO94673.1"/>
    <property type="molecule type" value="Genomic_DNA"/>
</dbReference>
<dbReference type="InterPro" id="IPR033305">
    <property type="entry name" value="Hydin-like"/>
</dbReference>
<feature type="compositionally biased region" description="Low complexity" evidence="6">
    <location>
        <begin position="3631"/>
        <end position="3643"/>
    </location>
</feature>
<evidence type="ECO:0000256" key="3">
    <source>
        <dbReference type="ARBA" id="ARBA00022490"/>
    </source>
</evidence>
<evidence type="ECO:0000256" key="1">
    <source>
        <dbReference type="ARBA" id="ARBA00004138"/>
    </source>
</evidence>
<feature type="domain" description="HYDIN/VesB/CFA65-like Ig-like" evidence="7">
    <location>
        <begin position="2894"/>
        <end position="2991"/>
    </location>
</feature>
<sequence length="4167" mass="457329">MEDNPLYENLRLAGEVLAFDYSFVRCTRFDASWECLLQALRSEEPTIRLLSLQLVSMASKSIFRTMVSAEHRQKLVMLLTDMIAAEESWSNKCAAARILGECVSFMRHPDFPRGVRRFSFNILLQQFVKVWPANLGEILKEDPDAFDLSHYQPSAAVNPRIHMLHALSYFLSCPEGEVPTFMDYIDRLFVAILRPNVNIYLQAIVVHALHAHLPTTNMNRARVERFFRRPIYDLMHSADSIADADEITMENQAPPLHPALTKEIAAFWSVWYPKPSDEQLINIAPSPEQMSRIAEGYASKRWTWLVSKMFQAKGGAGFDLRMDSVGKLEALRRGRRNGYLLPPGSITMLQPRLYDVEKGGGFSPTSAALEVEEENFYQDIDSEFVIPDLFVLSFNLLPSAVVFNRHPLRRNIFLQNKSSTQDVSFCLQVTPTKYFSAWPTTGILTKGESTAITIQFTPSPHLTRRSPEVTGYIRVRNADGLPMERVALKGYNMPAFKAVPESLDFGFCPKDDSRTLLFMVTNLLPIECPVVMIIVPSATSSMFHIPSTQVVLPPKERKAFLIKFDPSAETIAKDELILVAYGGEITKIPLNATCGHSLRILERRLDFGPTDIYYTSVVKKLTLTNRDDKRSLPVDFECSTDEVLVNDGMPVMLEPLQELHVPIEFLSALTGTRTESLVVRAPSSAPVAVELAAFSGPAITIPVLEDVFFRVTAVSTASTVQLPIVNISSGNVLCLVTIPSGSPFTFRLMDPDFANRKLSAAPLLLEIKPYEGPESVGIHLTMGPRLTAIIEISFLSPTWGSYRCPMTIQMVKPRKWNVTTLNLVAIAINDVCLAREKPIKTFRKFMSNPAGEAPTGALLKRTDSRAEGLKGKTSEVFELEPALQTVFGASLSAKYEDVYEVVTLTNASGTTQTYHIMLSEHFTTEIPLDGEIEGLMSIEIPVRLNSKYFDRFTPNESKESIAIGSLTVFDENEREMGMKSIALHGLMGGLVSVEAREGCENLKFPSVKLTEKATRRIIIRNRAPFDVSWEGRISAIGASGTGLQADGIPMIVPTSSSAAEWCPFVLSTARVSLKPYEWYGIDITFQAMSNGEFRARLFMEYIDSVGHIVNHEHVRGKVKRRMRTINVCCQVGTYDLILSPDSFNFGDIPVFGNISRTLTIFNNQALDTPISIMCKTPFRVMKNWYLVEKQSKLDIQVLFEPLRSSSYYEILSICYGGVTKVIPLFGSGGKSLFTTNLAIPQRLELPTKGVSEKYSAFSSGSADPLVVPFEENIIDFGIVSMSTPKIKIFYLRNIGTFDFSVKSITLSEDQHLSWKFIEDNFEHDPLTQVDQPDFGSETLKQIEIDWDEGQPSSREDTPAEGSGSSGTLLRRRRAKTGSAAMGSTHSQVHKAFPFRLPPMQSVGMLLSYGTFGGFDKGEFNSNMRIEIERTTGEVDSYMMWAKGNIQPPLQIWDKKVEFGIQAVHIRQKSDVKFTNTGTVALSWSLSHDRTKYVPVSKFDPPPIPSNEQSITSPFALFPTSGKLLPGCTQSIDLTFTPSVAQYEVFGYLTLRTEDFSEAPIVVHGIGASSQPVVDKQTLTFGVLRVGTKRQFSIKLRNRGILSLRYFVEIGSNQFSADPEQGLLEGDGIVEVAVKFAPTSVGTHRSYLRVLPQSADDYGLEPLKVELTGEGSYPEVVVLTRVIDFGMALYMTPNVRPIKVQNKGAAEGHIVFSCHHPAIRLEDGQSGKAIILGPHSVKEINIIYTPQVVEYLDIKIFLRSSDSRGDYFMVALKASVGVPKLTLDPPDILDDLDFGVCSVNETMTKTFTMKNEGNISLNFCLSIDNLIKDLTDDQIAARASMVNRAPVIIDPVMGALDIGEMQAVTITFNPGFLSNYEYLLTLSYEFRSFNGVIKGTGGCAILTIESPLRMVEFGTCRLNRQFRKSLAICNTGNLGVNYYVRPEPPDRDWSVYDVDVRGSVRSRPTTSKVARSATGRRQSRVIVPSRSSSASQPVSTVADAPSTNDLPLWAQRLEDLGFSLPNASGYCTPHGKTELVVNFRPNKEALVSARLRVYFGEQYEDIDLRGRAAVPRLALYTAANEQIGSEGYPLTYDIGVHPVNSEHIHILHLVNEGQFGIDFLMQPISIREFDVQPLRGYIEPESSIPLKVFFRPQSESEFQARLKVLWEREPIEVRISGKGGIGKLEILYTEDKDIAWGGLDFGMLPFQTAAEKSFIVFNTGMVEIIVSAEVENEEFTIAQIGDPFPMATRVAGGPLVIAAAQKAGPKRTVWNWYSTLRMLLPPGMGLEVGAKFFARSPSTSVDSIMLQCECGSFPIPMRGKGGTIQVSHRGDLSFGDIASNFTHTRTLALTNSGSIPATLTAEWLIVGHSSESSSAMVKLNEVYSAMDPRSGWAKTQFFKDNGITDPTVSLSAKDRWSLIALLVKKSDNTDDAASSMHLGKLWGSTVTKIRSAIPRGESIIGSIASISDANSASLSSTLLYGGERGKLASSGSTMHKKGMPAQYSAQFKRRQMFFHLITNTAITSQSLPMTKPYVKVSPGTIQLPSFGEVAFQVEVNLSTEDTFLGTLVLKPNVLNTPSHEIPLTATPKAVKIICDDTRTLDFFRQPLGEAETLTRTFTNIGHKDIQFTISNPNPGLTIEPQRGTLRVGETIKVAFIFCPVEEALQTGDVRFEPDCSQPIRLKMYGGGGYAKSSLSKYRRFDFGHCMIGKDTVSFLPITNEGNAMLHMTRFDLAETDTFFRGIDWPTSRVSLFPGKSYNLPIVFNPHEESPAPGRLTVATVSRTWEIELVGLGREAVLIVQQVALQFAQCLIGNCYLQKIELKNVGDVNYPVTCKLERDFPDLEFYPASVVIDPFSDASVTVSYAPSKETRTTVVVTISSPYSTHKVPMQLHAGTATLEFSSTTLEMGMFERTTSPSVTLEVTNTGTVRTNFSVRDVVKPSMFKITGGKGLIHPGKTAAVVITHVRHEVCQFREKLIVRTDLIDSPYYIHVTGQCEEAMLKPDEFNVVNLGICPVLETTTKPLTFKNHGRYPLEYMIKSAYPMKVLPPSGSVAGGDSGTIQISWNPSGGYELRTQITMATNIGNYTILVRGKAAFPELVLKNVYLDFGVCAVGHTYKETFNMANKGKVPIGWTIPPVREASYAVSQSDGVLQPKESLDVDVYFRPISVGKYANTLMVECKGINYKEVAVIGIGGLLKLDILPSILDIVTLQNHGDVTIFADFAEEPADDSGSTCSVTVPLSKVIKPGRSARCLFGVLTKTIGPFRTRLQLTTKEKTYYIPVFGVGVKIVLTERSRHILQSEHLPSLTAPGPLAREITVGDFEDCLRRLRRNFQLDCSIVEMLTGLLICSRTHIAPRVATIDRWTPSQALPTSRSLGWFEDNDEDDVEDEQEMQKSAGNFAVMVAVNVDGSGVEGVLDVGARDLVKEIAGGERVRQSSASDFSTMGTTPSAPGNEGDGSTIVQPPRKISAPPSGQGTSEIGLISGGDFGSGGELEGPDGFNFTEAMSSTEAARLSMSMKSIESSRGDEISVGGTPPSADVPSDSLQLEGEPAHSWTAGGIEASPSVSAGRAVADEHYMESQTRERLQPERLQRSSEQKSETAPLSSSAEGGAGLVRSGPEAALGMRTEFESGMTSSSTYASPASAPDVFPETGSSKETEGVIPAHDAAASSISAMEAIAVHGSSSTAPSQTPAEVLSGTGDDRSNKEASPALEDVALHTSSTALSQPPAEVFTGTLDDRLKTEASPTLEDVAIQTSSAALSQTPAEVLTGTGDYRLNTELSPPLEDVVLYTSSPAPSQTPADVLSGTGGDGRNTDVMPALEDVALHRSSMVPSKTPAEVLSGTGDDRRKSELLPALEDVVRNTSSTAPWQTPEEVELTARSENLAEGATIEISAAMIVQGEDPEFNATAVEPLRNESGRSRTPGGAIQIPSVRLESDGSGGSAEETTSSAEVPLSPVPDPAPSAPPQLIDLVNMHPMASIPHSVLELAAEEKTSFAAAQTALEKQWEMEGFRKRLRLLVKLEKARKKSKAPELDEAHKLVESFMEIKDEEFSRQPPPVRDPIIHNILRGNIQISNLDLDPILIAEELEPDLDIAILTERPAPFGRQDESEQESATVTTAKGSHRSTQFDVFPPLKKSQRNAHTVDSFRYRERRLRWSGMPLYYANANPQL</sequence>